<comment type="caution">
    <text evidence="5">The sequence shown here is derived from an EMBL/GenBank/DDBJ whole genome shotgun (WGS) entry which is preliminary data.</text>
</comment>
<keyword evidence="6" id="KW-1185">Reference proteome</keyword>
<dbReference type="PROSITE" id="PS00198">
    <property type="entry name" value="4FE4S_FER_1"/>
    <property type="match status" value="2"/>
</dbReference>
<evidence type="ECO:0000313" key="5">
    <source>
        <dbReference type="EMBL" id="GAA6502349.1"/>
    </source>
</evidence>
<dbReference type="SUPFAM" id="SSF54862">
    <property type="entry name" value="4Fe-4S ferredoxins"/>
    <property type="match status" value="1"/>
</dbReference>
<evidence type="ECO:0000259" key="4">
    <source>
        <dbReference type="PROSITE" id="PS51379"/>
    </source>
</evidence>
<dbReference type="EMBL" id="BAABZQ010000001">
    <property type="protein sequence ID" value="GAA6502349.1"/>
    <property type="molecule type" value="Genomic_DNA"/>
</dbReference>
<keyword evidence="2" id="KW-0408">Iron</keyword>
<dbReference type="PROSITE" id="PS51379">
    <property type="entry name" value="4FE4S_FER_2"/>
    <property type="match status" value="2"/>
</dbReference>
<dbReference type="InterPro" id="IPR011576">
    <property type="entry name" value="Pyridox_Oxase_N"/>
</dbReference>
<keyword evidence="3" id="KW-0411">Iron-sulfur</keyword>
<sequence>METAEILRILREEIHSAVFATVDEQGLPATRVIDIMLTDEDSLYFITAKGKAFYRQLTDRKYAAVSGMTQGKGSLERKAVSVRGKVENIGSGRLAQVFEANPYMAEIYPEEESRTALEVFRMYEGEGEYFDLSAKPVVRHTFSLGGAQERHPVSGDYYIDETCSGCGECLKKCPQKCIDMSAVPYVILQEHCLRCGNCQEVCPCKAVHRR</sequence>
<name>A0ABQ0C0P3_9FIRM</name>
<evidence type="ECO:0000256" key="2">
    <source>
        <dbReference type="ARBA" id="ARBA00023004"/>
    </source>
</evidence>
<dbReference type="Pfam" id="PF01243">
    <property type="entry name" value="PNPOx_N"/>
    <property type="match status" value="1"/>
</dbReference>
<dbReference type="RefSeq" id="WP_033140765.1">
    <property type="nucleotide sequence ID" value="NZ_AP031413.1"/>
</dbReference>
<feature type="domain" description="4Fe-4S ferredoxin-type" evidence="4">
    <location>
        <begin position="184"/>
        <end position="210"/>
    </location>
</feature>
<dbReference type="InterPro" id="IPR012349">
    <property type="entry name" value="Split_barrel_FMN-bd"/>
</dbReference>
<evidence type="ECO:0000256" key="3">
    <source>
        <dbReference type="ARBA" id="ARBA00023014"/>
    </source>
</evidence>
<evidence type="ECO:0000313" key="6">
    <source>
        <dbReference type="Proteomes" id="UP001600941"/>
    </source>
</evidence>
<proteinExistence type="predicted"/>
<dbReference type="Gene3D" id="3.30.70.20">
    <property type="match status" value="1"/>
</dbReference>
<dbReference type="Proteomes" id="UP001600941">
    <property type="component" value="Unassembled WGS sequence"/>
</dbReference>
<gene>
    <name evidence="5" type="ORF">K340107D12_51650</name>
</gene>
<organism evidence="5 6">
    <name type="scientific">Blautia parvula</name>
    <dbReference type="NCBI Taxonomy" id="2877527"/>
    <lineage>
        <taxon>Bacteria</taxon>
        <taxon>Bacillati</taxon>
        <taxon>Bacillota</taxon>
        <taxon>Clostridia</taxon>
        <taxon>Lachnospirales</taxon>
        <taxon>Lachnospiraceae</taxon>
        <taxon>Blautia</taxon>
    </lineage>
</organism>
<protein>
    <recommendedName>
        <fullName evidence="4">4Fe-4S ferredoxin-type domain-containing protein</fullName>
    </recommendedName>
</protein>
<feature type="domain" description="4Fe-4S ferredoxin-type" evidence="4">
    <location>
        <begin position="155"/>
        <end position="183"/>
    </location>
</feature>
<accession>A0ABQ0C0P3</accession>
<dbReference type="InterPro" id="IPR017896">
    <property type="entry name" value="4Fe4S_Fe-S-bd"/>
</dbReference>
<evidence type="ECO:0000256" key="1">
    <source>
        <dbReference type="ARBA" id="ARBA00022723"/>
    </source>
</evidence>
<keyword evidence="1" id="KW-0479">Metal-binding</keyword>
<dbReference type="SUPFAM" id="SSF50475">
    <property type="entry name" value="FMN-binding split barrel"/>
    <property type="match status" value="1"/>
</dbReference>
<dbReference type="InterPro" id="IPR017900">
    <property type="entry name" value="4Fe4S_Fe_S_CS"/>
</dbReference>
<dbReference type="Pfam" id="PF13237">
    <property type="entry name" value="Fer4_10"/>
    <property type="match status" value="1"/>
</dbReference>
<dbReference type="Gene3D" id="2.30.110.10">
    <property type="entry name" value="Electron Transport, Fmn-binding Protein, Chain A"/>
    <property type="match status" value="1"/>
</dbReference>
<reference evidence="5 6" key="1">
    <citation type="submission" date="2024-04" db="EMBL/GenBank/DDBJ databases">
        <title>Defined microbial consortia suppress multidrug-resistant proinflammatory Enterobacteriaceae via ecological control.</title>
        <authorList>
            <person name="Furuichi M."/>
            <person name="Kawaguchi T."/>
            <person name="Pust M."/>
            <person name="Yasuma K."/>
            <person name="Plichta D."/>
            <person name="Hasegawa N."/>
            <person name="Ohya T."/>
            <person name="Bhattarai S."/>
            <person name="Sasajima S."/>
            <person name="Aoto Y."/>
            <person name="Tuganbaev T."/>
            <person name="Yaginuma M."/>
            <person name="Ueda M."/>
            <person name="Okahashi N."/>
            <person name="Amafuji K."/>
            <person name="Kiridooshi Y."/>
            <person name="Sugita K."/>
            <person name="Strazar M."/>
            <person name="Skelly A."/>
            <person name="Suda W."/>
            <person name="Hattori M."/>
            <person name="Nakamoto N."/>
            <person name="Caballero S."/>
            <person name="Norman J."/>
            <person name="Olle B."/>
            <person name="Tanoue T."/>
            <person name="Arita M."/>
            <person name="Bucci V."/>
            <person name="Atarashi K."/>
            <person name="Xavier R."/>
            <person name="Honda K."/>
        </authorList>
    </citation>
    <scope>NUCLEOTIDE SEQUENCE [LARGE SCALE GENOMIC DNA]</scope>
    <source>
        <strain evidence="6">k34-0107-D12</strain>
    </source>
</reference>